<evidence type="ECO:0000313" key="2">
    <source>
        <dbReference type="EMBL" id="PDX80193.1"/>
    </source>
</evidence>
<evidence type="ECO:0000256" key="1">
    <source>
        <dbReference type="SAM" id="SignalP"/>
    </source>
</evidence>
<sequence>MKLVKCGKIAVASLCMVAILAGAAMPALAISPAGYTSLAQLEKENEVTTPEQVEAQINQIGPITLESATAIANAQGAYDSLPDEWKAMVSNYETLKLATEELEDLQVENLTEKLSKSLYKEHDDVENFDIYYWSKWPLSTQTTFILPYFCVKNDEIQPIRLIYTYYGRNWIFWNSIVYSVDGEVYKKYFNTESSQKVLKEIGSNYTAVWEVRDEIADPVEIEMLKKSVSAKKAVYRFKGSDSQYDYQMSSYQNDREAITKVLDAYESLMAVSPNVQKRVLENLESHKVESKFINIAY</sequence>
<feature type="signal peptide" evidence="1">
    <location>
        <begin position="1"/>
        <end position="29"/>
    </location>
</feature>
<protein>
    <submittedName>
        <fullName evidence="2">Uncharacterized protein</fullName>
    </submittedName>
</protein>
<dbReference type="RefSeq" id="WP_097840195.1">
    <property type="nucleotide sequence ID" value="NZ_NMTY01000032.1"/>
</dbReference>
<evidence type="ECO:0000313" key="3">
    <source>
        <dbReference type="Proteomes" id="UP000220005"/>
    </source>
</evidence>
<keyword evidence="1" id="KW-0732">Signal</keyword>
<proteinExistence type="predicted"/>
<dbReference type="AlphaFoldDB" id="A0A2A7AM92"/>
<dbReference type="Proteomes" id="UP000220005">
    <property type="component" value="Unassembled WGS sequence"/>
</dbReference>
<gene>
    <name evidence="2" type="ORF">CGS58_13305</name>
</gene>
<feature type="chain" id="PRO_5011998295" evidence="1">
    <location>
        <begin position="30"/>
        <end position="297"/>
    </location>
</feature>
<name>A0A2A7AM92_9FIRM</name>
<accession>A0A2A7AM92</accession>
<organism evidence="2 3">
    <name type="scientific">Faecalibacterium prausnitzii</name>
    <dbReference type="NCBI Taxonomy" id="853"/>
    <lineage>
        <taxon>Bacteria</taxon>
        <taxon>Bacillati</taxon>
        <taxon>Bacillota</taxon>
        <taxon>Clostridia</taxon>
        <taxon>Eubacteriales</taxon>
        <taxon>Oscillospiraceae</taxon>
        <taxon>Faecalibacterium</taxon>
    </lineage>
</organism>
<dbReference type="EMBL" id="NMTY01000032">
    <property type="protein sequence ID" value="PDX80193.1"/>
    <property type="molecule type" value="Genomic_DNA"/>
</dbReference>
<reference evidence="2 3" key="1">
    <citation type="journal article" date="2017" name="Front. Microbiol.">
        <title>New Insights into the Diversity of the Genus Faecalibacterium.</title>
        <authorList>
            <person name="Benevides L."/>
            <person name="Burman S."/>
            <person name="Martin R."/>
            <person name="Robert V."/>
            <person name="Thomas M."/>
            <person name="Miquel S."/>
            <person name="Chain F."/>
            <person name="Sokol H."/>
            <person name="Bermudez-Humaran L.G."/>
            <person name="Morrison M."/>
            <person name="Langella P."/>
            <person name="Azevedo V.A."/>
            <person name="Chatel J.M."/>
            <person name="Soares S."/>
        </authorList>
    </citation>
    <scope>NUCLEOTIDE SEQUENCE [LARGE SCALE GENOMIC DNA]</scope>
    <source>
        <strain evidence="2 3">CNCM I 4575</strain>
    </source>
</reference>
<comment type="caution">
    <text evidence="2">The sequence shown here is derived from an EMBL/GenBank/DDBJ whole genome shotgun (WGS) entry which is preliminary data.</text>
</comment>